<keyword evidence="2" id="KW-1185">Reference proteome</keyword>
<feature type="non-terminal residue" evidence="1">
    <location>
        <position position="1"/>
    </location>
</feature>
<protein>
    <submittedName>
        <fullName evidence="1">Uncharacterized protein</fullName>
    </submittedName>
</protein>
<organism evidence="1 2">
    <name type="scientific">Marasmius crinis-equi</name>
    <dbReference type="NCBI Taxonomy" id="585013"/>
    <lineage>
        <taxon>Eukaryota</taxon>
        <taxon>Fungi</taxon>
        <taxon>Dikarya</taxon>
        <taxon>Basidiomycota</taxon>
        <taxon>Agaricomycotina</taxon>
        <taxon>Agaricomycetes</taxon>
        <taxon>Agaricomycetidae</taxon>
        <taxon>Agaricales</taxon>
        <taxon>Marasmiineae</taxon>
        <taxon>Marasmiaceae</taxon>
        <taxon>Marasmius</taxon>
    </lineage>
</organism>
<accession>A0ABR3EJ66</accession>
<evidence type="ECO:0000313" key="2">
    <source>
        <dbReference type="Proteomes" id="UP001465976"/>
    </source>
</evidence>
<comment type="caution">
    <text evidence="1">The sequence shown here is derived from an EMBL/GenBank/DDBJ whole genome shotgun (WGS) entry which is preliminary data.</text>
</comment>
<dbReference type="EMBL" id="JBAHYK010004227">
    <property type="protein sequence ID" value="KAL0562927.1"/>
    <property type="molecule type" value="Genomic_DNA"/>
</dbReference>
<sequence>RLSPSLTTLTLGCALDGAQAFRLLRHLPHLTSLHLFGDFPIPPEDPGCTLRVFHHLKAIQASSEPSNSFLPHLLHLKISIESQSADDKDYEPFVDFVRSRWIPDSELATKLGVECLRSVEFLFLDRAKRLPEPLAEMESLKDAGLQVVLPTLYKSLNIVSESPVYVPDQWEINELLESPQDDEEDAFVVPSEGDEDIIDSFVTYDN</sequence>
<name>A0ABR3EJ66_9AGAR</name>
<proteinExistence type="predicted"/>
<dbReference type="Proteomes" id="UP001465976">
    <property type="component" value="Unassembled WGS sequence"/>
</dbReference>
<evidence type="ECO:0000313" key="1">
    <source>
        <dbReference type="EMBL" id="KAL0562927.1"/>
    </source>
</evidence>
<gene>
    <name evidence="1" type="ORF">V5O48_019151</name>
</gene>
<reference evidence="1 2" key="1">
    <citation type="submission" date="2024-02" db="EMBL/GenBank/DDBJ databases">
        <title>A draft genome for the cacao thread blight pathogen Marasmius crinis-equi.</title>
        <authorList>
            <person name="Cohen S.P."/>
            <person name="Baruah I.K."/>
            <person name="Amoako-Attah I."/>
            <person name="Bukari Y."/>
            <person name="Meinhardt L.W."/>
            <person name="Bailey B.A."/>
        </authorList>
    </citation>
    <scope>NUCLEOTIDE SEQUENCE [LARGE SCALE GENOMIC DNA]</scope>
    <source>
        <strain evidence="1 2">GH-76</strain>
    </source>
</reference>